<organism evidence="1 2">
    <name type="scientific">Aphis glycines</name>
    <name type="common">Soybean aphid</name>
    <dbReference type="NCBI Taxonomy" id="307491"/>
    <lineage>
        <taxon>Eukaryota</taxon>
        <taxon>Metazoa</taxon>
        <taxon>Ecdysozoa</taxon>
        <taxon>Arthropoda</taxon>
        <taxon>Hexapoda</taxon>
        <taxon>Insecta</taxon>
        <taxon>Pterygota</taxon>
        <taxon>Neoptera</taxon>
        <taxon>Paraneoptera</taxon>
        <taxon>Hemiptera</taxon>
        <taxon>Sternorrhyncha</taxon>
        <taxon>Aphidomorpha</taxon>
        <taxon>Aphidoidea</taxon>
        <taxon>Aphididae</taxon>
        <taxon>Aphidini</taxon>
        <taxon>Aphis</taxon>
        <taxon>Aphis</taxon>
    </lineage>
</organism>
<accession>A0A6G0TV62</accession>
<dbReference type="AlphaFoldDB" id="A0A6G0TV62"/>
<protein>
    <submittedName>
        <fullName evidence="1">Uncharacterized protein</fullName>
    </submittedName>
</protein>
<name>A0A6G0TV62_APHGL</name>
<keyword evidence="2" id="KW-1185">Reference proteome</keyword>
<dbReference type="Proteomes" id="UP000475862">
    <property type="component" value="Unassembled WGS sequence"/>
</dbReference>
<comment type="caution">
    <text evidence="1">The sequence shown here is derived from an EMBL/GenBank/DDBJ whole genome shotgun (WGS) entry which is preliminary data.</text>
</comment>
<reference evidence="1 2" key="1">
    <citation type="submission" date="2019-08" db="EMBL/GenBank/DDBJ databases">
        <title>The genome of the soybean aphid Biotype 1, its phylome, world population structure and adaptation to the North American continent.</title>
        <authorList>
            <person name="Giordano R."/>
            <person name="Donthu R.K."/>
            <person name="Hernandez A.G."/>
            <person name="Wright C.L."/>
            <person name="Zimin A.V."/>
        </authorList>
    </citation>
    <scope>NUCLEOTIDE SEQUENCE [LARGE SCALE GENOMIC DNA]</scope>
    <source>
        <tissue evidence="1">Whole aphids</tissue>
    </source>
</reference>
<gene>
    <name evidence="1" type="ORF">AGLY_004897</name>
</gene>
<evidence type="ECO:0000313" key="1">
    <source>
        <dbReference type="EMBL" id="KAE9539645.1"/>
    </source>
</evidence>
<evidence type="ECO:0000313" key="2">
    <source>
        <dbReference type="Proteomes" id="UP000475862"/>
    </source>
</evidence>
<proteinExistence type="predicted"/>
<dbReference type="EMBL" id="VYZN01000014">
    <property type="protein sequence ID" value="KAE9539645.1"/>
    <property type="molecule type" value="Genomic_DNA"/>
</dbReference>
<sequence>MVSEFGGPVVLGEIEINANIVLKLNRISDIVSMDSMGGKSKLNSSFQSFTNRNPLCFVFTRYIRQFNTRLIILALIQNTLKFLQYLPYKKSYLAEPMHLIWLPLIKGNNSHSNQYIRPDQGILSPLESSRNYSYTMTKTSHLNFDILKDFYTQQDLVRSTDGLTKPGVVYRQQDLCIAVRWHGHLTRCLLDDTSKNDLTKLSCQPNQIILCVASLTNVAV</sequence>